<evidence type="ECO:0000256" key="9">
    <source>
        <dbReference type="ARBA" id="ARBA00038064"/>
    </source>
</evidence>
<keyword evidence="4" id="KW-0690">Ribosome biogenesis</keyword>
<feature type="compositionally biased region" description="Basic and acidic residues" evidence="11">
    <location>
        <begin position="12"/>
        <end position="25"/>
    </location>
</feature>
<dbReference type="PROSITE" id="PS50157">
    <property type="entry name" value="ZINC_FINGER_C2H2_2"/>
    <property type="match status" value="1"/>
</dbReference>
<proteinExistence type="inferred from homology"/>
<comment type="subcellular location">
    <subcellularLocation>
        <location evidence="2">Cytoplasm</location>
    </subcellularLocation>
    <subcellularLocation>
        <location evidence="1">Nucleus</location>
    </subcellularLocation>
</comment>
<accession>A0ABR4ALC9</accession>
<keyword evidence="7" id="KW-0862">Zinc</keyword>
<dbReference type="Gene3D" id="3.30.160.60">
    <property type="entry name" value="Classic Zinc Finger"/>
    <property type="match status" value="1"/>
</dbReference>
<organism evidence="13 14">
    <name type="scientific">Stereocaulon virgatum</name>
    <dbReference type="NCBI Taxonomy" id="373712"/>
    <lineage>
        <taxon>Eukaryota</taxon>
        <taxon>Fungi</taxon>
        <taxon>Dikarya</taxon>
        <taxon>Ascomycota</taxon>
        <taxon>Pezizomycotina</taxon>
        <taxon>Lecanoromycetes</taxon>
        <taxon>OSLEUM clade</taxon>
        <taxon>Lecanoromycetidae</taxon>
        <taxon>Lecanorales</taxon>
        <taxon>Lecanorineae</taxon>
        <taxon>Stereocaulaceae</taxon>
        <taxon>Stereocaulon</taxon>
    </lineage>
</organism>
<dbReference type="SMART" id="SM00451">
    <property type="entry name" value="ZnF_U1"/>
    <property type="match status" value="1"/>
</dbReference>
<dbReference type="Pfam" id="PF12171">
    <property type="entry name" value="zf-C2H2_jaz"/>
    <property type="match status" value="1"/>
</dbReference>
<sequence length="132" mass="14875">MGPIRRIKTKQRTRDLDQVHADLRSSKHLTQHKTAKPAEDLPGLGRFYCVECAKWFESENNLVHHRYGKNHKRRLRALRAEPYSQEEAEAAVGLRTDNGTRGKTAAVAEDELAAMKIEGEGSRGKGVKTLKV</sequence>
<dbReference type="InterPro" id="IPR013087">
    <property type="entry name" value="Znf_C2H2_type"/>
</dbReference>
<feature type="domain" description="C2H2-type" evidence="12">
    <location>
        <begin position="47"/>
        <end position="71"/>
    </location>
</feature>
<dbReference type="InterPro" id="IPR036236">
    <property type="entry name" value="Znf_C2H2_sf"/>
</dbReference>
<dbReference type="Proteomes" id="UP001590950">
    <property type="component" value="Unassembled WGS sequence"/>
</dbReference>
<feature type="region of interest" description="Disordered" evidence="11">
    <location>
        <begin position="1"/>
        <end position="37"/>
    </location>
</feature>
<dbReference type="SUPFAM" id="SSF57667">
    <property type="entry name" value="beta-beta-alpha zinc fingers"/>
    <property type="match status" value="1"/>
</dbReference>
<evidence type="ECO:0000256" key="3">
    <source>
        <dbReference type="ARBA" id="ARBA00022490"/>
    </source>
</evidence>
<evidence type="ECO:0000256" key="5">
    <source>
        <dbReference type="ARBA" id="ARBA00022723"/>
    </source>
</evidence>
<gene>
    <name evidence="13" type="ORF">N7G274_001912</name>
</gene>
<dbReference type="InterPro" id="IPR051879">
    <property type="entry name" value="C2H2-ZF_Maturation_Protein"/>
</dbReference>
<feature type="compositionally biased region" description="Basic residues" evidence="11">
    <location>
        <begin position="26"/>
        <end position="35"/>
    </location>
</feature>
<evidence type="ECO:0000256" key="1">
    <source>
        <dbReference type="ARBA" id="ARBA00004123"/>
    </source>
</evidence>
<evidence type="ECO:0000256" key="7">
    <source>
        <dbReference type="ARBA" id="ARBA00022833"/>
    </source>
</evidence>
<keyword evidence="6 10" id="KW-0863">Zinc-finger</keyword>
<feature type="compositionally biased region" description="Basic residues" evidence="11">
    <location>
        <begin position="1"/>
        <end position="11"/>
    </location>
</feature>
<dbReference type="InterPro" id="IPR003604">
    <property type="entry name" value="Matrin/U1-like-C_Znf_C2H2"/>
</dbReference>
<dbReference type="PANTHER" id="PTHR46095">
    <property type="entry name" value="ZINC FINGER PROTEIN 593"/>
    <property type="match status" value="1"/>
</dbReference>
<evidence type="ECO:0000256" key="4">
    <source>
        <dbReference type="ARBA" id="ARBA00022517"/>
    </source>
</evidence>
<keyword evidence="14" id="KW-1185">Reference proteome</keyword>
<dbReference type="PROSITE" id="PS00028">
    <property type="entry name" value="ZINC_FINGER_C2H2_1"/>
    <property type="match status" value="1"/>
</dbReference>
<evidence type="ECO:0000256" key="11">
    <source>
        <dbReference type="SAM" id="MobiDB-lite"/>
    </source>
</evidence>
<dbReference type="EMBL" id="JBEFKJ010000006">
    <property type="protein sequence ID" value="KAL2045484.1"/>
    <property type="molecule type" value="Genomic_DNA"/>
</dbReference>
<dbReference type="PANTHER" id="PTHR46095:SF1">
    <property type="entry name" value="ZINC FINGER PROTEIN 593"/>
    <property type="match status" value="1"/>
</dbReference>
<evidence type="ECO:0000256" key="8">
    <source>
        <dbReference type="ARBA" id="ARBA00023242"/>
    </source>
</evidence>
<evidence type="ECO:0000313" key="14">
    <source>
        <dbReference type="Proteomes" id="UP001590950"/>
    </source>
</evidence>
<evidence type="ECO:0000256" key="10">
    <source>
        <dbReference type="PROSITE-ProRule" id="PRU00042"/>
    </source>
</evidence>
<evidence type="ECO:0000256" key="6">
    <source>
        <dbReference type="ARBA" id="ARBA00022771"/>
    </source>
</evidence>
<keyword evidence="8" id="KW-0539">Nucleus</keyword>
<dbReference type="InterPro" id="IPR022755">
    <property type="entry name" value="Znf_C2H2_jaz"/>
</dbReference>
<protein>
    <recommendedName>
        <fullName evidence="12">C2H2-type domain-containing protein</fullName>
    </recommendedName>
</protein>
<comment type="caution">
    <text evidence="13">The sequence shown here is derived from an EMBL/GenBank/DDBJ whole genome shotgun (WGS) entry which is preliminary data.</text>
</comment>
<evidence type="ECO:0000313" key="13">
    <source>
        <dbReference type="EMBL" id="KAL2045484.1"/>
    </source>
</evidence>
<reference evidence="13 14" key="1">
    <citation type="submission" date="2024-09" db="EMBL/GenBank/DDBJ databases">
        <title>Rethinking Asexuality: The Enigmatic Case of Functional Sexual Genes in Lepraria (Stereocaulaceae).</title>
        <authorList>
            <person name="Doellman M."/>
            <person name="Sun Y."/>
            <person name="Barcenas-Pena A."/>
            <person name="Lumbsch H.T."/>
            <person name="Grewe F."/>
        </authorList>
    </citation>
    <scope>NUCLEOTIDE SEQUENCE [LARGE SCALE GENOMIC DNA]</scope>
    <source>
        <strain evidence="13 14">Mercado 3170</strain>
    </source>
</reference>
<keyword evidence="3" id="KW-0963">Cytoplasm</keyword>
<name>A0ABR4ALC9_9LECA</name>
<evidence type="ECO:0000256" key="2">
    <source>
        <dbReference type="ARBA" id="ARBA00004496"/>
    </source>
</evidence>
<keyword evidence="5" id="KW-0479">Metal-binding</keyword>
<evidence type="ECO:0000259" key="12">
    <source>
        <dbReference type="PROSITE" id="PS50157"/>
    </source>
</evidence>
<comment type="similarity">
    <text evidence="9">Belongs to the ZNF593/BUD20 C2H2-type zinc-finger protein family.</text>
</comment>